<sequence length="264" mass="29173">MTLTAQNPASRVQILPRETGSLAAGIPPAQPGTLFVMGPEGGMRVAPDAGFEVVFGRCEPDVHVCVGGSDTHVSRRHGRIAREHSRWVLYNSGRLAIRMSGAPLLLGGHRTELPPSYTALFIVAPRQEHLMEVRIAAGPGEGRGRYEDPTHDPDLFELDEVERLVLACLGQRYLRQEPWPQPLTWEQAADELRRLRPRERWSAKRAARVVEKVRKQLSPAVDGILERDVPPPLGNTINHNLITALLLGTALTVDDLELLDGPTR</sequence>
<dbReference type="Gene3D" id="2.60.200.20">
    <property type="match status" value="1"/>
</dbReference>
<dbReference type="RefSeq" id="WP_344268929.1">
    <property type="nucleotide sequence ID" value="NZ_BAAAMR010000033.1"/>
</dbReference>
<evidence type="ECO:0000256" key="1">
    <source>
        <dbReference type="ARBA" id="ARBA00022553"/>
    </source>
</evidence>
<dbReference type="PROSITE" id="PS50006">
    <property type="entry name" value="FHA_DOMAIN"/>
    <property type="match status" value="1"/>
</dbReference>
<comment type="caution">
    <text evidence="3">The sequence shown here is derived from an EMBL/GenBank/DDBJ whole genome shotgun (WGS) entry which is preliminary data.</text>
</comment>
<dbReference type="SUPFAM" id="SSF49879">
    <property type="entry name" value="SMAD/FHA domain"/>
    <property type="match status" value="1"/>
</dbReference>
<evidence type="ECO:0000313" key="4">
    <source>
        <dbReference type="Proteomes" id="UP001501020"/>
    </source>
</evidence>
<evidence type="ECO:0000313" key="3">
    <source>
        <dbReference type="EMBL" id="GAA2142004.1"/>
    </source>
</evidence>
<dbReference type="EMBL" id="BAAAMR010000033">
    <property type="protein sequence ID" value="GAA2142004.1"/>
    <property type="molecule type" value="Genomic_DNA"/>
</dbReference>
<dbReference type="InterPro" id="IPR008984">
    <property type="entry name" value="SMAD_FHA_dom_sf"/>
</dbReference>
<keyword evidence="1" id="KW-0597">Phosphoprotein</keyword>
<proteinExistence type="predicted"/>
<keyword evidence="4" id="KW-1185">Reference proteome</keyword>
<organism evidence="3 4">
    <name type="scientific">Actinomadura napierensis</name>
    <dbReference type="NCBI Taxonomy" id="267854"/>
    <lineage>
        <taxon>Bacteria</taxon>
        <taxon>Bacillati</taxon>
        <taxon>Actinomycetota</taxon>
        <taxon>Actinomycetes</taxon>
        <taxon>Streptosporangiales</taxon>
        <taxon>Thermomonosporaceae</taxon>
        <taxon>Actinomadura</taxon>
    </lineage>
</organism>
<gene>
    <name evidence="3" type="ORF">GCM10009727_39880</name>
</gene>
<dbReference type="Proteomes" id="UP001501020">
    <property type="component" value="Unassembled WGS sequence"/>
</dbReference>
<feature type="domain" description="FHA" evidence="2">
    <location>
        <begin position="53"/>
        <end position="104"/>
    </location>
</feature>
<name>A0ABN2ZGV2_9ACTN</name>
<protein>
    <recommendedName>
        <fullName evidence="2">FHA domain-containing protein</fullName>
    </recommendedName>
</protein>
<reference evidence="3 4" key="1">
    <citation type="journal article" date="2019" name="Int. J. Syst. Evol. Microbiol.">
        <title>The Global Catalogue of Microorganisms (GCM) 10K type strain sequencing project: providing services to taxonomists for standard genome sequencing and annotation.</title>
        <authorList>
            <consortium name="The Broad Institute Genomics Platform"/>
            <consortium name="The Broad Institute Genome Sequencing Center for Infectious Disease"/>
            <person name="Wu L."/>
            <person name="Ma J."/>
        </authorList>
    </citation>
    <scope>NUCLEOTIDE SEQUENCE [LARGE SCALE GENOMIC DNA]</scope>
    <source>
        <strain evidence="3 4">JCM 13850</strain>
    </source>
</reference>
<accession>A0ABN2ZGV2</accession>
<evidence type="ECO:0000259" key="2">
    <source>
        <dbReference type="PROSITE" id="PS50006"/>
    </source>
</evidence>
<dbReference type="InterPro" id="IPR000253">
    <property type="entry name" value="FHA_dom"/>
</dbReference>